<dbReference type="Proteomes" id="UP000295304">
    <property type="component" value="Unassembled WGS sequence"/>
</dbReference>
<accession>A0A4R3J9P6</accession>
<evidence type="ECO:0000313" key="2">
    <source>
        <dbReference type="EMBL" id="TCS61683.1"/>
    </source>
</evidence>
<reference evidence="2 3" key="1">
    <citation type="submission" date="2019-03" db="EMBL/GenBank/DDBJ databases">
        <title>Genomic Encyclopedia of Type Strains, Phase IV (KMG-IV): sequencing the most valuable type-strain genomes for metagenomic binning, comparative biology and taxonomic classification.</title>
        <authorList>
            <person name="Goeker M."/>
        </authorList>
    </citation>
    <scope>NUCLEOTIDE SEQUENCE [LARGE SCALE GENOMIC DNA]</scope>
    <source>
        <strain evidence="2 3">DSM 101688</strain>
    </source>
</reference>
<protein>
    <submittedName>
        <fullName evidence="2">Uncharacterized protein</fullName>
    </submittedName>
</protein>
<dbReference type="EMBL" id="SLZW01000007">
    <property type="protein sequence ID" value="TCS61683.1"/>
    <property type="molecule type" value="Genomic_DNA"/>
</dbReference>
<organism evidence="2 3">
    <name type="scientific">Varunaivibrio sulfuroxidans</name>
    <dbReference type="NCBI Taxonomy" id="1773489"/>
    <lineage>
        <taxon>Bacteria</taxon>
        <taxon>Pseudomonadati</taxon>
        <taxon>Pseudomonadota</taxon>
        <taxon>Alphaproteobacteria</taxon>
        <taxon>Rhodospirillales</taxon>
        <taxon>Magnetovibrionaceae</taxon>
        <taxon>Varunaivibrio</taxon>
    </lineage>
</organism>
<gene>
    <name evidence="2" type="ORF">EDD55_10792</name>
</gene>
<name>A0A4R3J9P6_9PROT</name>
<keyword evidence="1" id="KW-0472">Membrane</keyword>
<dbReference type="RefSeq" id="WP_132939393.1">
    <property type="nucleotide sequence ID" value="NZ_CP119676.1"/>
</dbReference>
<feature type="transmembrane region" description="Helical" evidence="1">
    <location>
        <begin position="6"/>
        <end position="29"/>
    </location>
</feature>
<evidence type="ECO:0000313" key="3">
    <source>
        <dbReference type="Proteomes" id="UP000295304"/>
    </source>
</evidence>
<dbReference type="OrthoDB" id="8449338at2"/>
<sequence>MSHAWNITLVWWITVVELPALAGLFWIIWSTARQSREAIDDVEKNVELALVHLRQNLDAYKLDVAKSYASIAYIKDVERRLTRHLIRIEEKLDQQRAPRVGGGA</sequence>
<evidence type="ECO:0000256" key="1">
    <source>
        <dbReference type="SAM" id="Phobius"/>
    </source>
</evidence>
<proteinExistence type="predicted"/>
<keyword evidence="1" id="KW-1133">Transmembrane helix</keyword>
<keyword evidence="1" id="KW-0812">Transmembrane</keyword>
<dbReference type="AlphaFoldDB" id="A0A4R3J9P6"/>
<keyword evidence="3" id="KW-1185">Reference proteome</keyword>
<comment type="caution">
    <text evidence="2">The sequence shown here is derived from an EMBL/GenBank/DDBJ whole genome shotgun (WGS) entry which is preliminary data.</text>
</comment>